<evidence type="ECO:0000313" key="3">
    <source>
        <dbReference type="Proteomes" id="UP001498398"/>
    </source>
</evidence>
<accession>A0ABR1JBQ6</accession>
<feature type="compositionally biased region" description="Basic and acidic residues" evidence="1">
    <location>
        <begin position="23"/>
        <end position="48"/>
    </location>
</feature>
<reference evidence="2 3" key="1">
    <citation type="submission" date="2024-01" db="EMBL/GenBank/DDBJ databases">
        <title>A draft genome for the cacao thread blight pathogen Marasmiellus scandens.</title>
        <authorList>
            <person name="Baruah I.K."/>
            <person name="Leung J."/>
            <person name="Bukari Y."/>
            <person name="Amoako-Attah I."/>
            <person name="Meinhardt L.W."/>
            <person name="Bailey B.A."/>
            <person name="Cohen S.P."/>
        </authorList>
    </citation>
    <scope>NUCLEOTIDE SEQUENCE [LARGE SCALE GENOMIC DNA]</scope>
    <source>
        <strain evidence="2 3">GH-19</strain>
    </source>
</reference>
<keyword evidence="3" id="KW-1185">Reference proteome</keyword>
<name>A0ABR1JBQ6_9AGAR</name>
<protein>
    <submittedName>
        <fullName evidence="2">Uncharacterized protein</fullName>
    </submittedName>
</protein>
<evidence type="ECO:0000313" key="2">
    <source>
        <dbReference type="EMBL" id="KAK7456400.1"/>
    </source>
</evidence>
<organism evidence="2 3">
    <name type="scientific">Marasmiellus scandens</name>
    <dbReference type="NCBI Taxonomy" id="2682957"/>
    <lineage>
        <taxon>Eukaryota</taxon>
        <taxon>Fungi</taxon>
        <taxon>Dikarya</taxon>
        <taxon>Basidiomycota</taxon>
        <taxon>Agaricomycotina</taxon>
        <taxon>Agaricomycetes</taxon>
        <taxon>Agaricomycetidae</taxon>
        <taxon>Agaricales</taxon>
        <taxon>Marasmiineae</taxon>
        <taxon>Omphalotaceae</taxon>
        <taxon>Marasmiellus</taxon>
    </lineage>
</organism>
<dbReference type="EMBL" id="JBANRG010000021">
    <property type="protein sequence ID" value="KAK7456400.1"/>
    <property type="molecule type" value="Genomic_DNA"/>
</dbReference>
<dbReference type="SUPFAM" id="SSF52540">
    <property type="entry name" value="P-loop containing nucleoside triphosphate hydrolases"/>
    <property type="match status" value="1"/>
</dbReference>
<dbReference type="Proteomes" id="UP001498398">
    <property type="component" value="Unassembled WGS sequence"/>
</dbReference>
<gene>
    <name evidence="2" type="ORF">VKT23_010648</name>
</gene>
<evidence type="ECO:0000256" key="1">
    <source>
        <dbReference type="SAM" id="MobiDB-lite"/>
    </source>
</evidence>
<dbReference type="InterPro" id="IPR027417">
    <property type="entry name" value="P-loop_NTPase"/>
</dbReference>
<feature type="region of interest" description="Disordered" evidence="1">
    <location>
        <begin position="1"/>
        <end position="56"/>
    </location>
</feature>
<proteinExistence type="predicted"/>
<comment type="caution">
    <text evidence="2">The sequence shown here is derived from an EMBL/GenBank/DDBJ whole genome shotgun (WGS) entry which is preliminary data.</text>
</comment>
<sequence length="191" mass="21011">MYSGENDKNNGGQGSGGRISDSGMERVTPRDVVEAQGIHAEKEDDPNKQNKALAGNEPAEDTFIRVFEGSYNNTFNYPNITTVGGNLIQNNYCKLFFRQQVDSPLSPFPDESEISIIKERLDPIVNPARKLDTCEKGTRLQLLDDLCDWIIKADTGTAWISGIAGTGKSAVAVTLASRIRDMGKRQVIFLL</sequence>